<evidence type="ECO:0000313" key="4">
    <source>
        <dbReference type="Proteomes" id="UP001597061"/>
    </source>
</evidence>
<organism evidence="3 4">
    <name type="scientific">Mariniflexile jejuense</name>
    <dbReference type="NCBI Taxonomy" id="1173582"/>
    <lineage>
        <taxon>Bacteria</taxon>
        <taxon>Pseudomonadati</taxon>
        <taxon>Bacteroidota</taxon>
        <taxon>Flavobacteriia</taxon>
        <taxon>Flavobacteriales</taxon>
        <taxon>Flavobacteriaceae</taxon>
        <taxon>Mariniflexile</taxon>
    </lineage>
</organism>
<dbReference type="RefSeq" id="WP_379924826.1">
    <property type="nucleotide sequence ID" value="NZ_JBHTJI010000001.1"/>
</dbReference>
<name>A0ABW3JHF0_9FLAO</name>
<keyword evidence="1" id="KW-0732">Signal</keyword>
<evidence type="ECO:0000256" key="1">
    <source>
        <dbReference type="SAM" id="SignalP"/>
    </source>
</evidence>
<feature type="domain" description="DUF4468" evidence="2">
    <location>
        <begin position="53"/>
        <end position="135"/>
    </location>
</feature>
<dbReference type="Proteomes" id="UP001597061">
    <property type="component" value="Unassembled WGS sequence"/>
</dbReference>
<comment type="caution">
    <text evidence="3">The sequence shown here is derived from an EMBL/GenBank/DDBJ whole genome shotgun (WGS) entry which is preliminary data.</text>
</comment>
<keyword evidence="4" id="KW-1185">Reference proteome</keyword>
<dbReference type="InterPro" id="IPR027823">
    <property type="entry name" value="DUF4468"/>
</dbReference>
<proteinExistence type="predicted"/>
<protein>
    <recommendedName>
        <fullName evidence="2">DUF4468 domain-containing protein</fullName>
    </recommendedName>
</protein>
<dbReference type="Gene3D" id="3.30.530.80">
    <property type="match status" value="1"/>
</dbReference>
<evidence type="ECO:0000259" key="2">
    <source>
        <dbReference type="Pfam" id="PF14730"/>
    </source>
</evidence>
<dbReference type="EMBL" id="JBHTJI010000001">
    <property type="protein sequence ID" value="MFD0989256.1"/>
    <property type="molecule type" value="Genomic_DNA"/>
</dbReference>
<accession>A0ABW3JHF0</accession>
<gene>
    <name evidence="3" type="ORF">ACFQ1R_04050</name>
</gene>
<feature type="signal peptide" evidence="1">
    <location>
        <begin position="1"/>
        <end position="18"/>
    </location>
</feature>
<evidence type="ECO:0000313" key="3">
    <source>
        <dbReference type="EMBL" id="MFD0989256.1"/>
    </source>
</evidence>
<dbReference type="Pfam" id="PF14730">
    <property type="entry name" value="DUF4468"/>
    <property type="match status" value="1"/>
</dbReference>
<feature type="chain" id="PRO_5045654412" description="DUF4468 domain-containing protein" evidence="1">
    <location>
        <begin position="19"/>
        <end position="197"/>
    </location>
</feature>
<reference evidence="4" key="1">
    <citation type="journal article" date="2019" name="Int. J. Syst. Evol. Microbiol.">
        <title>The Global Catalogue of Microorganisms (GCM) 10K type strain sequencing project: providing services to taxonomists for standard genome sequencing and annotation.</title>
        <authorList>
            <consortium name="The Broad Institute Genomics Platform"/>
            <consortium name="The Broad Institute Genome Sequencing Center for Infectious Disease"/>
            <person name="Wu L."/>
            <person name="Ma J."/>
        </authorList>
    </citation>
    <scope>NUCLEOTIDE SEQUENCE [LARGE SCALE GENOMIC DNA]</scope>
    <source>
        <strain evidence="4">CCUG 62414</strain>
    </source>
</reference>
<sequence length="197" mass="22545">MKKSILLILLLASVLSFSQTGTNANAKKDPTTNSNEKTFTYNSAGLNPNIVSVEVKNTNESTLYQKSLEWIQEKYSSNNVIKKKEANKLLRIEATSNSAICFGLDKDYTCETLNYIFEITFKNGEYRFEPIEISYTVSKNKKEKARDITFKKSSFHDKNGEVDSGYEKVPFQIEALLNNINKSLFNFITSNEQEDEW</sequence>